<feature type="transmembrane region" description="Helical" evidence="7">
    <location>
        <begin position="248"/>
        <end position="266"/>
    </location>
</feature>
<feature type="compositionally biased region" description="Basic and acidic residues" evidence="6">
    <location>
        <begin position="337"/>
        <end position="347"/>
    </location>
</feature>
<feature type="compositionally biased region" description="Basic and acidic residues" evidence="6">
    <location>
        <begin position="316"/>
        <end position="329"/>
    </location>
</feature>
<comment type="subcellular location">
    <subcellularLocation>
        <location evidence="1">Cell membrane</location>
        <topology evidence="1">Multi-pass membrane protein</topology>
    </subcellularLocation>
</comment>
<evidence type="ECO:0000259" key="8">
    <source>
        <dbReference type="Pfam" id="PF00892"/>
    </source>
</evidence>
<keyword evidence="4 7" id="KW-1133">Transmembrane helix</keyword>
<feature type="transmembrane region" description="Helical" evidence="7">
    <location>
        <begin position="154"/>
        <end position="172"/>
    </location>
</feature>
<feature type="transmembrane region" description="Helical" evidence="7">
    <location>
        <begin position="131"/>
        <end position="148"/>
    </location>
</feature>
<sequence length="353" mass="36747">MAVSPRVRGALMGLGAAALFGVSAPVAKRLLPSSGPLVLASLLYLGSGLGLSALGLLRRRSGTSSREAPLGRKDVPLLAGIILCGGVLGPVLMLTGLGRLSGVAASLMLNLEGPLTLLLALLVFGEHLGRSGLLAAGFIFSGAVVLGVEAGEVHGDALGALCLAGACLAWAVDNNLTQRLSLKDPVALVRVKALGAGACTLVLALLTGQSWPPAPVIAAALVLGLGSYGLSIVLDTHALRLLGAAREAAYFATAPFVGALVAVPLLDERFQVLEWVAGALMAAGVLLLLRERHVHVHTHTALEHEHLHVHDAHHQHEHPGMTRVSEPHSHPHRHVPITHDHPHVSDLHHRHQH</sequence>
<proteinExistence type="predicted"/>
<dbReference type="AlphaFoldDB" id="A0A085W5L2"/>
<comment type="caution">
    <text evidence="9">The sequence shown here is derived from an EMBL/GenBank/DDBJ whole genome shotgun (WGS) entry which is preliminary data.</text>
</comment>
<evidence type="ECO:0000313" key="9">
    <source>
        <dbReference type="EMBL" id="KFE62975.1"/>
    </source>
</evidence>
<accession>A0A085W5L2</accession>
<keyword evidence="10" id="KW-1185">Reference proteome</keyword>
<feature type="region of interest" description="Disordered" evidence="6">
    <location>
        <begin position="316"/>
        <end position="353"/>
    </location>
</feature>
<evidence type="ECO:0000256" key="6">
    <source>
        <dbReference type="SAM" id="MobiDB-lite"/>
    </source>
</evidence>
<evidence type="ECO:0000256" key="1">
    <source>
        <dbReference type="ARBA" id="ARBA00004651"/>
    </source>
</evidence>
<dbReference type="RefSeq" id="WP_240487055.1">
    <property type="nucleotide sequence ID" value="NZ_JMCB01000019.1"/>
</dbReference>
<dbReference type="PANTHER" id="PTHR42920:SF11">
    <property type="entry name" value="INNER MEMBRANE PROTEIN YTFF"/>
    <property type="match status" value="1"/>
</dbReference>
<evidence type="ECO:0000256" key="2">
    <source>
        <dbReference type="ARBA" id="ARBA00022475"/>
    </source>
</evidence>
<gene>
    <name evidence="9" type="ORF">DB31_3034</name>
</gene>
<keyword evidence="5 7" id="KW-0472">Membrane</keyword>
<feature type="transmembrane region" description="Helical" evidence="7">
    <location>
        <begin position="77"/>
        <end position="97"/>
    </location>
</feature>
<dbReference type="Proteomes" id="UP000028725">
    <property type="component" value="Unassembled WGS sequence"/>
</dbReference>
<reference evidence="9 10" key="1">
    <citation type="submission" date="2014-04" db="EMBL/GenBank/DDBJ databases">
        <title>Genome assembly of Hyalangium minutum DSM 14724.</title>
        <authorList>
            <person name="Sharma G."/>
            <person name="Subramanian S."/>
        </authorList>
    </citation>
    <scope>NUCLEOTIDE SEQUENCE [LARGE SCALE GENOMIC DNA]</scope>
    <source>
        <strain evidence="9 10">DSM 14724</strain>
    </source>
</reference>
<keyword evidence="2" id="KW-1003">Cell membrane</keyword>
<feature type="domain" description="EamA" evidence="8">
    <location>
        <begin position="158"/>
        <end position="289"/>
    </location>
</feature>
<feature type="domain" description="EamA" evidence="8">
    <location>
        <begin position="8"/>
        <end position="146"/>
    </location>
</feature>
<evidence type="ECO:0000256" key="4">
    <source>
        <dbReference type="ARBA" id="ARBA00022989"/>
    </source>
</evidence>
<feature type="transmembrane region" description="Helical" evidence="7">
    <location>
        <begin position="217"/>
        <end position="236"/>
    </location>
</feature>
<feature type="transmembrane region" description="Helical" evidence="7">
    <location>
        <begin position="272"/>
        <end position="289"/>
    </location>
</feature>
<dbReference type="PANTHER" id="PTHR42920">
    <property type="entry name" value="OS03G0707200 PROTEIN-RELATED"/>
    <property type="match status" value="1"/>
</dbReference>
<name>A0A085W5L2_9BACT</name>
<evidence type="ECO:0000256" key="7">
    <source>
        <dbReference type="SAM" id="Phobius"/>
    </source>
</evidence>
<protein>
    <submittedName>
        <fullName evidence="9">Permease of the drug/metabolite transporter (DMT) protein</fullName>
    </submittedName>
</protein>
<dbReference type="EMBL" id="JMCB01000019">
    <property type="protein sequence ID" value="KFE62975.1"/>
    <property type="molecule type" value="Genomic_DNA"/>
</dbReference>
<dbReference type="InterPro" id="IPR051258">
    <property type="entry name" value="Diverse_Substrate_Transporter"/>
</dbReference>
<evidence type="ECO:0000313" key="10">
    <source>
        <dbReference type="Proteomes" id="UP000028725"/>
    </source>
</evidence>
<keyword evidence="3 7" id="KW-0812">Transmembrane</keyword>
<dbReference type="InterPro" id="IPR037185">
    <property type="entry name" value="EmrE-like"/>
</dbReference>
<feature type="transmembrane region" description="Helical" evidence="7">
    <location>
        <begin position="193"/>
        <end position="211"/>
    </location>
</feature>
<feature type="transmembrane region" description="Helical" evidence="7">
    <location>
        <begin position="38"/>
        <end position="57"/>
    </location>
</feature>
<evidence type="ECO:0000256" key="3">
    <source>
        <dbReference type="ARBA" id="ARBA00022692"/>
    </source>
</evidence>
<dbReference type="SUPFAM" id="SSF103481">
    <property type="entry name" value="Multidrug resistance efflux transporter EmrE"/>
    <property type="match status" value="2"/>
</dbReference>
<dbReference type="GO" id="GO:0005886">
    <property type="term" value="C:plasma membrane"/>
    <property type="evidence" value="ECO:0007669"/>
    <property type="project" value="UniProtKB-SubCell"/>
</dbReference>
<organism evidence="9 10">
    <name type="scientific">Hyalangium minutum</name>
    <dbReference type="NCBI Taxonomy" id="394096"/>
    <lineage>
        <taxon>Bacteria</taxon>
        <taxon>Pseudomonadati</taxon>
        <taxon>Myxococcota</taxon>
        <taxon>Myxococcia</taxon>
        <taxon>Myxococcales</taxon>
        <taxon>Cystobacterineae</taxon>
        <taxon>Archangiaceae</taxon>
        <taxon>Hyalangium</taxon>
    </lineage>
</organism>
<evidence type="ECO:0000256" key="5">
    <source>
        <dbReference type="ARBA" id="ARBA00023136"/>
    </source>
</evidence>
<dbReference type="Pfam" id="PF00892">
    <property type="entry name" value="EamA"/>
    <property type="match status" value="2"/>
</dbReference>
<dbReference type="InterPro" id="IPR000620">
    <property type="entry name" value="EamA_dom"/>
</dbReference>
<feature type="transmembrane region" description="Helical" evidence="7">
    <location>
        <begin position="103"/>
        <end position="124"/>
    </location>
</feature>